<protein>
    <submittedName>
        <fullName evidence="1">Uncharacterized protein</fullName>
    </submittedName>
</protein>
<dbReference type="Proteomes" id="UP000239485">
    <property type="component" value="Unassembled WGS sequence"/>
</dbReference>
<dbReference type="EMBL" id="PTJD01000029">
    <property type="protein sequence ID" value="PPK90167.1"/>
    <property type="molecule type" value="Genomic_DNA"/>
</dbReference>
<dbReference type="AlphaFoldDB" id="A0A2S6IBY4"/>
<accession>A0A2S6IBY4</accession>
<name>A0A2S6IBY4_9ACTN</name>
<sequence length="156" mass="17426">MVREWEAAVSLEHLLLPGCTQDVRDEELEALWVALVHQAVRRAGGRVVGPVTRPQMAQSYYAIQTLAADGVEIRILLHAMGRLVAAARCDSSVYVLAFMPVPEGHLFTMAGLRVAAPEELDAPFEADVTSWPKLERDDIKYHKPERVGDVLFSWFD</sequence>
<comment type="caution">
    <text evidence="1">The sequence shown here is derived from an EMBL/GenBank/DDBJ whole genome shotgun (WGS) entry which is preliminary data.</text>
</comment>
<gene>
    <name evidence="1" type="ORF">CLV92_1298</name>
</gene>
<keyword evidence="2" id="KW-1185">Reference proteome</keyword>
<proteinExistence type="predicted"/>
<organism evidence="1 2">
    <name type="scientific">Kineococcus xinjiangensis</name>
    <dbReference type="NCBI Taxonomy" id="512762"/>
    <lineage>
        <taxon>Bacteria</taxon>
        <taxon>Bacillati</taxon>
        <taxon>Actinomycetota</taxon>
        <taxon>Actinomycetes</taxon>
        <taxon>Kineosporiales</taxon>
        <taxon>Kineosporiaceae</taxon>
        <taxon>Kineococcus</taxon>
    </lineage>
</organism>
<evidence type="ECO:0000313" key="2">
    <source>
        <dbReference type="Proteomes" id="UP000239485"/>
    </source>
</evidence>
<reference evidence="1 2" key="1">
    <citation type="submission" date="2018-02" db="EMBL/GenBank/DDBJ databases">
        <title>Genomic Encyclopedia of Archaeal and Bacterial Type Strains, Phase II (KMG-II): from individual species to whole genera.</title>
        <authorList>
            <person name="Goeker M."/>
        </authorList>
    </citation>
    <scope>NUCLEOTIDE SEQUENCE [LARGE SCALE GENOMIC DNA]</scope>
    <source>
        <strain evidence="1 2">DSM 22857</strain>
    </source>
</reference>
<evidence type="ECO:0000313" key="1">
    <source>
        <dbReference type="EMBL" id="PPK90167.1"/>
    </source>
</evidence>